<dbReference type="Gene3D" id="3.40.50.2300">
    <property type="match status" value="2"/>
</dbReference>
<accession>A0A4Q7M6R1</accession>
<evidence type="ECO:0000256" key="4">
    <source>
        <dbReference type="ARBA" id="ARBA00023163"/>
    </source>
</evidence>
<evidence type="ECO:0000313" key="7">
    <source>
        <dbReference type="Proteomes" id="UP000293852"/>
    </source>
</evidence>
<dbReference type="Gene3D" id="1.10.260.40">
    <property type="entry name" value="lambda repressor-like DNA-binding domains"/>
    <property type="match status" value="1"/>
</dbReference>
<dbReference type="GO" id="GO:0000976">
    <property type="term" value="F:transcription cis-regulatory region binding"/>
    <property type="evidence" value="ECO:0007669"/>
    <property type="project" value="TreeGrafter"/>
</dbReference>
<dbReference type="SMART" id="SM00354">
    <property type="entry name" value="HTH_LACI"/>
    <property type="match status" value="1"/>
</dbReference>
<organism evidence="6 7">
    <name type="scientific">Xylanimonas ulmi</name>
    <dbReference type="NCBI Taxonomy" id="228973"/>
    <lineage>
        <taxon>Bacteria</taxon>
        <taxon>Bacillati</taxon>
        <taxon>Actinomycetota</taxon>
        <taxon>Actinomycetes</taxon>
        <taxon>Micrococcales</taxon>
        <taxon>Promicromonosporaceae</taxon>
        <taxon>Xylanimonas</taxon>
    </lineage>
</organism>
<dbReference type="InterPro" id="IPR046335">
    <property type="entry name" value="LacI/GalR-like_sensor"/>
</dbReference>
<dbReference type="EMBL" id="SGWX01000001">
    <property type="protein sequence ID" value="RZS62298.1"/>
    <property type="molecule type" value="Genomic_DNA"/>
</dbReference>
<sequence>MVVKIRDVAAAAGVSVGTASRVLSGHPATSESSRRRVTEAASALGYRLNAQARSLRKPHADTLGLLVSDIRNPFFADIAQSAERQALAAGLATLLGNANESTEQQDHYLDLLYSHRVAGMIVAPQGDGGGSLGELLALGVPIVFVDRTIDGVDVPSVTSDNGAGVAAAVSHLADLGHRRVGIVAGPPQTSTGRERLDAYRAAVAECGLDSDPELVATGDFQADSGARGAAALLDLPDAPTAILAADSLMTFGVLDVLRERGIAVGRDLSVIGYDDVAAYRWLRPALTVITHDPARMGSLAVDIILDILAGRPASSVVLESALVVRESTGPAA</sequence>
<dbReference type="PANTHER" id="PTHR30146:SF148">
    <property type="entry name" value="HTH-TYPE TRANSCRIPTIONAL REPRESSOR PURR-RELATED"/>
    <property type="match status" value="1"/>
</dbReference>
<keyword evidence="7" id="KW-1185">Reference proteome</keyword>
<dbReference type="SUPFAM" id="SSF53822">
    <property type="entry name" value="Periplasmic binding protein-like I"/>
    <property type="match status" value="1"/>
</dbReference>
<comment type="caution">
    <text evidence="6">The sequence shown here is derived from an EMBL/GenBank/DDBJ whole genome shotgun (WGS) entry which is preliminary data.</text>
</comment>
<evidence type="ECO:0000256" key="2">
    <source>
        <dbReference type="ARBA" id="ARBA00023015"/>
    </source>
</evidence>
<evidence type="ECO:0000256" key="3">
    <source>
        <dbReference type="ARBA" id="ARBA00023125"/>
    </source>
</evidence>
<dbReference type="InterPro" id="IPR028082">
    <property type="entry name" value="Peripla_BP_I"/>
</dbReference>
<evidence type="ECO:0000256" key="1">
    <source>
        <dbReference type="ARBA" id="ARBA00022491"/>
    </source>
</evidence>
<protein>
    <submittedName>
        <fullName evidence="6">LacI family transcriptional regulator</fullName>
    </submittedName>
</protein>
<dbReference type="PANTHER" id="PTHR30146">
    <property type="entry name" value="LACI-RELATED TRANSCRIPTIONAL REPRESSOR"/>
    <property type="match status" value="1"/>
</dbReference>
<dbReference type="PROSITE" id="PS00356">
    <property type="entry name" value="HTH_LACI_1"/>
    <property type="match status" value="1"/>
</dbReference>
<evidence type="ECO:0000259" key="5">
    <source>
        <dbReference type="PROSITE" id="PS50932"/>
    </source>
</evidence>
<dbReference type="InterPro" id="IPR010982">
    <property type="entry name" value="Lambda_DNA-bd_dom_sf"/>
</dbReference>
<dbReference type="CDD" id="cd01392">
    <property type="entry name" value="HTH_LacI"/>
    <property type="match status" value="1"/>
</dbReference>
<dbReference type="OrthoDB" id="37081at2"/>
<keyword evidence="1" id="KW-0678">Repressor</keyword>
<keyword evidence="4" id="KW-0804">Transcription</keyword>
<keyword evidence="2" id="KW-0805">Transcription regulation</keyword>
<reference evidence="6 7" key="1">
    <citation type="submission" date="2019-02" db="EMBL/GenBank/DDBJ databases">
        <title>Sequencing the genomes of 1000 actinobacteria strains.</title>
        <authorList>
            <person name="Klenk H.-P."/>
        </authorList>
    </citation>
    <scope>NUCLEOTIDE SEQUENCE [LARGE SCALE GENOMIC DNA]</scope>
    <source>
        <strain evidence="6 7">DSM 16932</strain>
    </source>
</reference>
<keyword evidence="3" id="KW-0238">DNA-binding</keyword>
<proteinExistence type="predicted"/>
<dbReference type="PROSITE" id="PS50932">
    <property type="entry name" value="HTH_LACI_2"/>
    <property type="match status" value="1"/>
</dbReference>
<dbReference type="RefSeq" id="WP_130415639.1">
    <property type="nucleotide sequence ID" value="NZ_SGWX01000001.1"/>
</dbReference>
<dbReference type="AlphaFoldDB" id="A0A4Q7M6R1"/>
<name>A0A4Q7M6R1_9MICO</name>
<evidence type="ECO:0000313" key="6">
    <source>
        <dbReference type="EMBL" id="RZS62298.1"/>
    </source>
</evidence>
<dbReference type="SUPFAM" id="SSF47413">
    <property type="entry name" value="lambda repressor-like DNA-binding domains"/>
    <property type="match status" value="1"/>
</dbReference>
<dbReference type="InterPro" id="IPR000843">
    <property type="entry name" value="HTH_LacI"/>
</dbReference>
<gene>
    <name evidence="6" type="ORF">EV386_2626</name>
</gene>
<dbReference type="GO" id="GO:0003700">
    <property type="term" value="F:DNA-binding transcription factor activity"/>
    <property type="evidence" value="ECO:0007669"/>
    <property type="project" value="TreeGrafter"/>
</dbReference>
<dbReference type="Pfam" id="PF00356">
    <property type="entry name" value="LacI"/>
    <property type="match status" value="1"/>
</dbReference>
<dbReference type="Proteomes" id="UP000293852">
    <property type="component" value="Unassembled WGS sequence"/>
</dbReference>
<feature type="domain" description="HTH lacI-type" evidence="5">
    <location>
        <begin position="3"/>
        <end position="57"/>
    </location>
</feature>
<dbReference type="Pfam" id="PF13377">
    <property type="entry name" value="Peripla_BP_3"/>
    <property type="match status" value="1"/>
</dbReference>